<dbReference type="RefSeq" id="XP_019049800.1">
    <property type="nucleotide sequence ID" value="XM_019186922.1"/>
</dbReference>
<dbReference type="GeneID" id="30204618"/>
<reference evidence="4" key="4">
    <citation type="submission" date="2024-02" db="EMBL/GenBank/DDBJ databases">
        <title>Comparative genomics of Cryptococcus and Kwoniella reveals pathogenesis evolution and contrasting modes of karyotype evolution via chromosome fusion or intercentromeric recombination.</title>
        <authorList>
            <person name="Coelho M.A."/>
            <person name="David-Palma M."/>
            <person name="Shea T."/>
            <person name="Bowers K."/>
            <person name="McGinley-Smith S."/>
            <person name="Mohammad A.W."/>
            <person name="Gnirke A."/>
            <person name="Yurkov A.M."/>
            <person name="Nowrousian M."/>
            <person name="Sun S."/>
            <person name="Cuomo C.A."/>
            <person name="Heitman J."/>
        </authorList>
    </citation>
    <scope>NUCLEOTIDE SEQUENCE</scope>
    <source>
        <strain evidence="4">CBS 10118</strain>
    </source>
</reference>
<feature type="domain" description="Protein CPL1-like" evidence="2">
    <location>
        <begin position="220"/>
        <end position="282"/>
    </location>
</feature>
<organism evidence="3">
    <name type="scientific">Kwoniella bestiolae CBS 10118</name>
    <dbReference type="NCBI Taxonomy" id="1296100"/>
    <lineage>
        <taxon>Eukaryota</taxon>
        <taxon>Fungi</taxon>
        <taxon>Dikarya</taxon>
        <taxon>Basidiomycota</taxon>
        <taxon>Agaricomycotina</taxon>
        <taxon>Tremellomycetes</taxon>
        <taxon>Tremellales</taxon>
        <taxon>Cryptococcaceae</taxon>
        <taxon>Kwoniella</taxon>
    </lineage>
</organism>
<dbReference type="AlphaFoldDB" id="A0A1B9GCI7"/>
<feature type="signal peptide" evidence="1">
    <location>
        <begin position="1"/>
        <end position="20"/>
    </location>
</feature>
<sequence length="290" mass="31187">MFSLLPLVAILMSSFLSVNAVTYIGCTGDYNLGTSDQPTSARGNVGKCDGYCTTPYFYYRPLGEFCACSDATPNPQMYVQGESAQGGCSSDDYYQVYSRVTSFNFQGCAENMITDEAPPDVATLEECFAACANKGSAMFLPYYNENILQCRCNSDYTIEGETPKTCGPTVWFTYTHSPDASASGLSRRILRERSSIIRRESQTFCPKGAKACSIPGRGSYECIDTSSELESCGGCMSGEYHSSSNVTIGTDCSSLPGVARGAITCYNSQCEAFACKKGYQLASGLCVPIA</sequence>
<evidence type="ECO:0000313" key="4">
    <source>
        <dbReference type="EMBL" id="WVW79566.1"/>
    </source>
</evidence>
<dbReference type="EMBL" id="CP144541">
    <property type="protein sequence ID" value="WVW79566.1"/>
    <property type="molecule type" value="Genomic_DNA"/>
</dbReference>
<evidence type="ECO:0000313" key="5">
    <source>
        <dbReference type="Proteomes" id="UP000092730"/>
    </source>
</evidence>
<dbReference type="EMBL" id="KI894018">
    <property type="protein sequence ID" value="OCF28730.1"/>
    <property type="molecule type" value="Genomic_DNA"/>
</dbReference>
<dbReference type="STRING" id="1296100.A0A1B9GCI7"/>
<dbReference type="Pfam" id="PF21671">
    <property type="entry name" value="CPL1-like"/>
    <property type="match status" value="1"/>
</dbReference>
<dbReference type="KEGG" id="kbi:30204618"/>
<accession>A0A1B9GCI7</accession>
<dbReference type="VEuPathDB" id="FungiDB:I302_00219"/>
<protein>
    <recommendedName>
        <fullName evidence="2">Protein CPL1-like domain-containing protein</fullName>
    </recommendedName>
</protein>
<dbReference type="PANTHER" id="PTHR35192">
    <property type="entry name" value="PROTEIN, PUTATIVE-RELATED"/>
    <property type="match status" value="1"/>
</dbReference>
<evidence type="ECO:0000313" key="3">
    <source>
        <dbReference type="EMBL" id="OCF28730.1"/>
    </source>
</evidence>
<dbReference type="InterPro" id="IPR038955">
    <property type="entry name" value="PriA/CPL1_fungi"/>
</dbReference>
<keyword evidence="5" id="KW-1185">Reference proteome</keyword>
<reference evidence="4" key="2">
    <citation type="submission" date="2013-07" db="EMBL/GenBank/DDBJ databases">
        <authorList>
            <consortium name="The Broad Institute Genome Sequencing Platform"/>
            <person name="Cuomo C."/>
            <person name="Litvintseva A."/>
            <person name="Chen Y."/>
            <person name="Heitman J."/>
            <person name="Sun S."/>
            <person name="Springer D."/>
            <person name="Dromer F."/>
            <person name="Young S.K."/>
            <person name="Zeng Q."/>
            <person name="Gargeya S."/>
            <person name="Fitzgerald M."/>
            <person name="Abouelleil A."/>
            <person name="Alvarado L."/>
            <person name="Berlin A.M."/>
            <person name="Chapman S.B."/>
            <person name="Dewar J."/>
            <person name="Goldberg J."/>
            <person name="Griggs A."/>
            <person name="Gujja S."/>
            <person name="Hansen M."/>
            <person name="Howarth C."/>
            <person name="Imamovic A."/>
            <person name="Larimer J."/>
            <person name="McCowan C."/>
            <person name="Murphy C."/>
            <person name="Pearson M."/>
            <person name="Priest M."/>
            <person name="Roberts A."/>
            <person name="Saif S."/>
            <person name="Shea T."/>
            <person name="Sykes S."/>
            <person name="Wortman J."/>
            <person name="Nusbaum C."/>
            <person name="Birren B."/>
        </authorList>
    </citation>
    <scope>NUCLEOTIDE SEQUENCE</scope>
    <source>
        <strain evidence="4">CBS 10118</strain>
    </source>
</reference>
<dbReference type="PANTHER" id="PTHR35192:SF2">
    <property type="entry name" value="APPLE DOMAIN-CONTAINING PROTEIN"/>
    <property type="match status" value="1"/>
</dbReference>
<keyword evidence="1" id="KW-0732">Signal</keyword>
<evidence type="ECO:0000259" key="2">
    <source>
        <dbReference type="Pfam" id="PF21671"/>
    </source>
</evidence>
<name>A0A1B9GCI7_9TREE</name>
<feature type="chain" id="PRO_5042334992" description="Protein CPL1-like domain-containing protein" evidence="1">
    <location>
        <begin position="21"/>
        <end position="290"/>
    </location>
</feature>
<gene>
    <name evidence="3" type="ORF">I302_00219</name>
    <name evidence="4" type="ORF">I302_101535</name>
</gene>
<proteinExistence type="predicted"/>
<dbReference type="InterPro" id="IPR048661">
    <property type="entry name" value="CPL1-like"/>
</dbReference>
<reference evidence="3" key="1">
    <citation type="submission" date="2013-07" db="EMBL/GenBank/DDBJ databases">
        <title>The Genome Sequence of Cryptococcus bestiolae CBS10118.</title>
        <authorList>
            <consortium name="The Broad Institute Genome Sequencing Platform"/>
            <person name="Cuomo C."/>
            <person name="Litvintseva A."/>
            <person name="Chen Y."/>
            <person name="Heitman J."/>
            <person name="Sun S."/>
            <person name="Springer D."/>
            <person name="Dromer F."/>
            <person name="Young S.K."/>
            <person name="Zeng Q."/>
            <person name="Gargeya S."/>
            <person name="Fitzgerald M."/>
            <person name="Abouelleil A."/>
            <person name="Alvarado L."/>
            <person name="Berlin A.M."/>
            <person name="Chapman S.B."/>
            <person name="Dewar J."/>
            <person name="Goldberg J."/>
            <person name="Griggs A."/>
            <person name="Gujja S."/>
            <person name="Hansen M."/>
            <person name="Howarth C."/>
            <person name="Imamovic A."/>
            <person name="Larimer J."/>
            <person name="McCowan C."/>
            <person name="Murphy C."/>
            <person name="Pearson M."/>
            <person name="Priest M."/>
            <person name="Roberts A."/>
            <person name="Saif S."/>
            <person name="Shea T."/>
            <person name="Sykes S."/>
            <person name="Wortman J."/>
            <person name="Nusbaum C."/>
            <person name="Birren B."/>
        </authorList>
    </citation>
    <scope>NUCLEOTIDE SEQUENCE [LARGE SCALE GENOMIC DNA]</scope>
    <source>
        <strain evidence="3">CBS 10118</strain>
    </source>
</reference>
<dbReference type="OrthoDB" id="2563080at2759"/>
<dbReference type="Proteomes" id="UP000092730">
    <property type="component" value="Chromosome 1"/>
</dbReference>
<reference evidence="3" key="3">
    <citation type="submission" date="2014-01" db="EMBL/GenBank/DDBJ databases">
        <title>Evolution of pathogenesis and genome organization in the Tremellales.</title>
        <authorList>
            <person name="Cuomo C."/>
            <person name="Litvintseva A."/>
            <person name="Heitman J."/>
            <person name="Chen Y."/>
            <person name="Sun S."/>
            <person name="Springer D."/>
            <person name="Dromer F."/>
            <person name="Young S."/>
            <person name="Zeng Q."/>
            <person name="Chapman S."/>
            <person name="Gujja S."/>
            <person name="Saif S."/>
            <person name="Birren B."/>
        </authorList>
    </citation>
    <scope>NUCLEOTIDE SEQUENCE</scope>
    <source>
        <strain evidence="3">CBS 10118</strain>
    </source>
</reference>
<evidence type="ECO:0000256" key="1">
    <source>
        <dbReference type="SAM" id="SignalP"/>
    </source>
</evidence>